<evidence type="ECO:0000313" key="2">
    <source>
        <dbReference type="EMBL" id="MDB0572414.1"/>
    </source>
</evidence>
<dbReference type="AlphaFoldDB" id="A0AAW5ZRV8"/>
<dbReference type="Proteomes" id="UP001144050">
    <property type="component" value="Unassembled WGS sequence"/>
</dbReference>
<gene>
    <name evidence="2" type="ORF">LBW59_16760</name>
</gene>
<organism evidence="2 3">
    <name type="scientific">Ralstonia solanacearum</name>
    <name type="common">Pseudomonas solanacearum</name>
    <dbReference type="NCBI Taxonomy" id="305"/>
    <lineage>
        <taxon>Bacteria</taxon>
        <taxon>Pseudomonadati</taxon>
        <taxon>Pseudomonadota</taxon>
        <taxon>Betaproteobacteria</taxon>
        <taxon>Burkholderiales</taxon>
        <taxon>Burkholderiaceae</taxon>
        <taxon>Ralstonia</taxon>
        <taxon>Ralstonia solanacearum species complex</taxon>
    </lineage>
</organism>
<dbReference type="InterPro" id="IPR018891">
    <property type="entry name" value="AIPR_C"/>
</dbReference>
<protein>
    <submittedName>
        <fullName evidence="2">AIPR family protein</fullName>
    </submittedName>
</protein>
<dbReference type="EMBL" id="JAIVFG010000028">
    <property type="protein sequence ID" value="MDB0572414.1"/>
    <property type="molecule type" value="Genomic_DNA"/>
</dbReference>
<evidence type="ECO:0000313" key="3">
    <source>
        <dbReference type="Proteomes" id="UP001144050"/>
    </source>
</evidence>
<reference evidence="2" key="1">
    <citation type="submission" date="2021-09" db="EMBL/GenBank/DDBJ databases">
        <title>Genomic analysis of Ralstonia spp.</title>
        <authorList>
            <person name="Aburjaile F."/>
            <person name="Ariute J.C."/>
            <person name="Pais A.K.L."/>
            <person name="Albuquerque G.M.R."/>
            <person name="Silva A.M.F."/>
            <person name="Brenig B."/>
            <person name="Azevedo V."/>
            <person name="Matiuzzi M."/>
            <person name="Ramos R."/>
            <person name="Goes-Neto A."/>
            <person name="Soares S."/>
            <person name="Iseppon A.M.B."/>
            <person name="Souza E."/>
            <person name="Gama M."/>
        </authorList>
    </citation>
    <scope>NUCLEOTIDE SEQUENCE</scope>
    <source>
        <strain evidence="2">CCRMRs91</strain>
    </source>
</reference>
<sequence>MSSSLKVKQIHSKLLAMFAQHLVLSDLSEKDPEREQKILTRCLAALALYLQTGCTEKEAAEAVWDGADDNGIDGVLFDTTESRVVIVQSKFINKGSGEPEAADVGTFIKGVRDLIEQNVGNFHPRLHARLSDIFARLSTPGTAVHIVLVTTGASQLAKHALSHITSLLEDLNGEDPDPIADYEMMGLNEVYGGLAHDPYKGNLTLDATVLDWSYVATPHGAYFGMIDGLQLKEWWKAHGKGLLAANIRHSLGPTEVNNQIRATAVTAPEKFWYYNNGITLIADESLKAPLMAASKASGNFRFKNASLVNGAQTVSSLAKVEDDEKLGRVRVPFRVILLSDTPAGFGQEVTRTNNLQNRIEPRDFVAQDPEQSRMRMEMAIEDVDYQFVRSEEAASAATPTACELIEVTTALACASGDANLAVQVKTGFSRIFADLSKAPYKALFNPSVTGAKAFNTCVVQRAIDAWIEKKKKALPKKSGPALGVLVHGNRILAAAVFRGIDPTALAQPIKTFGNTVLPGLTIEAKCEDAHAKMVQAIENNYPNKFLAVLFKNPSISKHVYEMAA</sequence>
<dbReference type="RefSeq" id="WP_271656895.1">
    <property type="nucleotide sequence ID" value="NZ_JAIVFG010000028.1"/>
</dbReference>
<comment type="caution">
    <text evidence="2">The sequence shown here is derived from an EMBL/GenBank/DDBJ whole genome shotgun (WGS) entry which is preliminary data.</text>
</comment>
<accession>A0AAW5ZRV8</accession>
<evidence type="ECO:0000259" key="1">
    <source>
        <dbReference type="Pfam" id="PF10592"/>
    </source>
</evidence>
<feature type="domain" description="Abortive phage infection protein C-terminal" evidence="1">
    <location>
        <begin position="243"/>
        <end position="390"/>
    </location>
</feature>
<proteinExistence type="predicted"/>
<dbReference type="Pfam" id="PF10592">
    <property type="entry name" value="AIPR"/>
    <property type="match status" value="1"/>
</dbReference>
<name>A0AAW5ZRV8_RALSL</name>